<evidence type="ECO:0000313" key="2">
    <source>
        <dbReference type="EMBL" id="MDQ0647305.1"/>
    </source>
</evidence>
<protein>
    <submittedName>
        <fullName evidence="2">Uncharacterized protein</fullName>
    </submittedName>
</protein>
<evidence type="ECO:0000256" key="1">
    <source>
        <dbReference type="SAM" id="Phobius"/>
    </source>
</evidence>
<dbReference type="Proteomes" id="UP001244427">
    <property type="component" value="Unassembled WGS sequence"/>
</dbReference>
<dbReference type="AlphaFoldDB" id="A0AAW8EV37"/>
<organism evidence="2 3">
    <name type="scientific">Microbacterium natoriense</name>
    <dbReference type="NCBI Taxonomy" id="284570"/>
    <lineage>
        <taxon>Bacteria</taxon>
        <taxon>Bacillati</taxon>
        <taxon>Actinomycetota</taxon>
        <taxon>Actinomycetes</taxon>
        <taxon>Micrococcales</taxon>
        <taxon>Microbacteriaceae</taxon>
        <taxon>Microbacterium</taxon>
    </lineage>
</organism>
<name>A0AAW8EV37_9MICO</name>
<sequence length="311" mass="34216">MPETEHQRNIRKTREAAEATAVEAARSAVWQAESAYQSQRAADAAEAAAAAQRQTQFLQAQALDEQRRAAFALWRQSPDGQAFDRWSRSAHALIAQYDANTAAFDAAWQRERKTAIDAITAGEREQFSSGIYVDGRPQPVSHANANLYALCVLFAAGSIVLFAIMGVSALFMGGHSIFGAEWPLAALGASAATFVWGLALSAHHPEWKDERARGEAAAADWTERNTQARNKASADRRARFDFDPLEDLDWQPRPWTSTPHPGRDITDFTAIAYTGFPRADQLPALPVIAVRDPDSEPLLGLREVLRNMTTQ</sequence>
<gene>
    <name evidence="2" type="ORF">QFZ53_001501</name>
</gene>
<evidence type="ECO:0000313" key="3">
    <source>
        <dbReference type="Proteomes" id="UP001244427"/>
    </source>
</evidence>
<feature type="transmembrane region" description="Helical" evidence="1">
    <location>
        <begin position="184"/>
        <end position="203"/>
    </location>
</feature>
<dbReference type="EMBL" id="JAUSXV010000001">
    <property type="protein sequence ID" value="MDQ0647305.1"/>
    <property type="molecule type" value="Genomic_DNA"/>
</dbReference>
<keyword evidence="1" id="KW-0812">Transmembrane</keyword>
<reference evidence="2 3" key="1">
    <citation type="submission" date="2023-07" db="EMBL/GenBank/DDBJ databases">
        <title>Comparative genomics of wheat-associated soil bacteria to identify genetic determinants of phenazine resistance.</title>
        <authorList>
            <person name="Mouncey N."/>
        </authorList>
    </citation>
    <scope>NUCLEOTIDE SEQUENCE [LARGE SCALE GENOMIC DNA]</scope>
    <source>
        <strain evidence="2 3">W4I9-1</strain>
    </source>
</reference>
<feature type="transmembrane region" description="Helical" evidence="1">
    <location>
        <begin position="147"/>
        <end position="172"/>
    </location>
</feature>
<keyword evidence="1" id="KW-0472">Membrane</keyword>
<keyword evidence="3" id="KW-1185">Reference proteome</keyword>
<keyword evidence="1" id="KW-1133">Transmembrane helix</keyword>
<comment type="caution">
    <text evidence="2">The sequence shown here is derived from an EMBL/GenBank/DDBJ whole genome shotgun (WGS) entry which is preliminary data.</text>
</comment>
<proteinExistence type="predicted"/>
<accession>A0AAW8EV37</accession>
<dbReference type="RefSeq" id="WP_307295098.1">
    <property type="nucleotide sequence ID" value="NZ_JAUSXV010000001.1"/>
</dbReference>